<sequence length="342" mass="37144">MTTVDGLRALQLRNLLEALWSDVAVQVPSTEAGGLASAELALEVPAGPLRLAVDDAGHRHLLVPVSPEERLIGEWRSAGVQLNVLVKVVDDQVVRFLDLECRRDDLTGVFTGLAADICALIAKDRHISGRQLSAVLESWRKLLSGGQVWTVPRLAGLYGELVVLERLLDADPTATETWVGPTGAPQDFRRRVHALEVKTTTSAVGRTIRVHGTDQLERSENGSLTLLWSRFAVRPHGAADDLPAIVERCLQKAASALLLHRLDEIGLPSLTSEGVRGVSFELSERRIYDVGPNFPRITPDRFVAGIVPAGVQLVEYAVDLDTVPASNLDLTTVARTFMEIAS</sequence>
<protein>
    <recommendedName>
        <fullName evidence="3">PD-(D/E)XK motif protein</fullName>
    </recommendedName>
</protein>
<evidence type="ECO:0000313" key="2">
    <source>
        <dbReference type="Proteomes" id="UP001183629"/>
    </source>
</evidence>
<comment type="caution">
    <text evidence="1">The sequence shown here is derived from an EMBL/GenBank/DDBJ whole genome shotgun (WGS) entry which is preliminary data.</text>
</comment>
<dbReference type="EMBL" id="JAVDYC010000001">
    <property type="protein sequence ID" value="MDR7323337.1"/>
    <property type="molecule type" value="Genomic_DNA"/>
</dbReference>
<accession>A0AAE4CTE5</accession>
<evidence type="ECO:0000313" key="1">
    <source>
        <dbReference type="EMBL" id="MDR7323337.1"/>
    </source>
</evidence>
<dbReference type="AlphaFoldDB" id="A0AAE4CTE5"/>
<name>A0AAE4CTE5_9ACTN</name>
<dbReference type="RefSeq" id="WP_310415057.1">
    <property type="nucleotide sequence ID" value="NZ_JAVDYC010000001.1"/>
</dbReference>
<gene>
    <name evidence="1" type="ORF">J2S44_003587</name>
</gene>
<dbReference type="Proteomes" id="UP001183629">
    <property type="component" value="Unassembled WGS sequence"/>
</dbReference>
<reference evidence="1 2" key="1">
    <citation type="submission" date="2023-07" db="EMBL/GenBank/DDBJ databases">
        <title>Sequencing the genomes of 1000 actinobacteria strains.</title>
        <authorList>
            <person name="Klenk H.-P."/>
        </authorList>
    </citation>
    <scope>NUCLEOTIDE SEQUENCE [LARGE SCALE GENOMIC DNA]</scope>
    <source>
        <strain evidence="1 2">DSM 44711</strain>
    </source>
</reference>
<organism evidence="1 2">
    <name type="scientific">Catenuloplanes niger</name>
    <dbReference type="NCBI Taxonomy" id="587534"/>
    <lineage>
        <taxon>Bacteria</taxon>
        <taxon>Bacillati</taxon>
        <taxon>Actinomycetota</taxon>
        <taxon>Actinomycetes</taxon>
        <taxon>Micromonosporales</taxon>
        <taxon>Micromonosporaceae</taxon>
        <taxon>Catenuloplanes</taxon>
    </lineage>
</organism>
<keyword evidence="2" id="KW-1185">Reference proteome</keyword>
<dbReference type="InterPro" id="IPR025534">
    <property type="entry name" value="DUF4420"/>
</dbReference>
<proteinExistence type="predicted"/>
<evidence type="ECO:0008006" key="3">
    <source>
        <dbReference type="Google" id="ProtNLM"/>
    </source>
</evidence>
<dbReference type="Pfam" id="PF14390">
    <property type="entry name" value="DUF4420"/>
    <property type="match status" value="1"/>
</dbReference>